<name>A0A918EEL7_9PSEU</name>
<gene>
    <name evidence="1" type="ORF">GCM10010185_34290</name>
</gene>
<dbReference type="EMBL" id="BMRG01000005">
    <property type="protein sequence ID" value="GGP58960.1"/>
    <property type="molecule type" value="Genomic_DNA"/>
</dbReference>
<proteinExistence type="predicted"/>
<dbReference type="InterPro" id="IPR036170">
    <property type="entry name" value="YezG-like_sf"/>
</dbReference>
<evidence type="ECO:0000313" key="2">
    <source>
        <dbReference type="Proteomes" id="UP000639606"/>
    </source>
</evidence>
<organism evidence="1 2">
    <name type="scientific">Saccharothrix coeruleofusca</name>
    <dbReference type="NCBI Taxonomy" id="33919"/>
    <lineage>
        <taxon>Bacteria</taxon>
        <taxon>Bacillati</taxon>
        <taxon>Actinomycetota</taxon>
        <taxon>Actinomycetes</taxon>
        <taxon>Pseudonocardiales</taxon>
        <taxon>Pseudonocardiaceae</taxon>
        <taxon>Saccharothrix</taxon>
    </lineage>
</organism>
<dbReference type="AlphaFoldDB" id="A0A918EEL7"/>
<dbReference type="SUPFAM" id="SSF160424">
    <property type="entry name" value="BH3703-like"/>
    <property type="match status" value="1"/>
</dbReference>
<reference evidence="1" key="2">
    <citation type="submission" date="2020-09" db="EMBL/GenBank/DDBJ databases">
        <authorList>
            <person name="Sun Q."/>
            <person name="Ohkuma M."/>
        </authorList>
    </citation>
    <scope>NUCLEOTIDE SEQUENCE</scope>
    <source>
        <strain evidence="1">JCM 3313</strain>
    </source>
</reference>
<keyword evidence="2" id="KW-1185">Reference proteome</keyword>
<protein>
    <submittedName>
        <fullName evidence="1">Uncharacterized protein</fullName>
    </submittedName>
</protein>
<comment type="caution">
    <text evidence="1">The sequence shown here is derived from an EMBL/GenBank/DDBJ whole genome shotgun (WGS) entry which is preliminary data.</text>
</comment>
<reference evidence="1" key="1">
    <citation type="journal article" date="2014" name="Int. J. Syst. Evol. Microbiol.">
        <title>Complete genome sequence of Corynebacterium casei LMG S-19264T (=DSM 44701T), isolated from a smear-ripened cheese.</title>
        <authorList>
            <consortium name="US DOE Joint Genome Institute (JGI-PGF)"/>
            <person name="Walter F."/>
            <person name="Albersmeier A."/>
            <person name="Kalinowski J."/>
            <person name="Ruckert C."/>
        </authorList>
    </citation>
    <scope>NUCLEOTIDE SEQUENCE</scope>
    <source>
        <strain evidence="1">JCM 3313</strain>
    </source>
</reference>
<sequence length="137" mass="15496">MQRIGGMLLDVAPEGFRRVDVVVRMNVAVQDVTITVYMPDGSTPEVFPPEGLVPAFAELRQVVHEPGRGTWFSARCVINAPTRIDISYNMDHDPQWNPPIPAAHFARDLEVFPRDEAFVPDWLREKLAEARNEEQNG</sequence>
<dbReference type="Proteomes" id="UP000639606">
    <property type="component" value="Unassembled WGS sequence"/>
</dbReference>
<accession>A0A918EEL7</accession>
<evidence type="ECO:0000313" key="1">
    <source>
        <dbReference type="EMBL" id="GGP58960.1"/>
    </source>
</evidence>